<evidence type="ECO:0000313" key="2">
    <source>
        <dbReference type="EMBL" id="CAG9608936.1"/>
    </source>
</evidence>
<reference evidence="2" key="1">
    <citation type="submission" date="2021-10" db="EMBL/GenBank/DDBJ databases">
        <authorList>
            <person name="Criscuolo A."/>
        </authorList>
    </citation>
    <scope>NUCLEOTIDE SEQUENCE</scope>
    <source>
        <strain evidence="2">CIP111885</strain>
    </source>
</reference>
<evidence type="ECO:0000313" key="3">
    <source>
        <dbReference type="Proteomes" id="UP000789845"/>
    </source>
</evidence>
<protein>
    <recommendedName>
        <fullName evidence="4">DUF4367 domain-containing protein</fullName>
    </recommendedName>
</protein>
<dbReference type="Proteomes" id="UP000789845">
    <property type="component" value="Unassembled WGS sequence"/>
</dbReference>
<dbReference type="PROSITE" id="PS51257">
    <property type="entry name" value="PROKAR_LIPOPROTEIN"/>
    <property type="match status" value="1"/>
</dbReference>
<dbReference type="AlphaFoldDB" id="A0A9C7GAS3"/>
<feature type="signal peptide" evidence="1">
    <location>
        <begin position="1"/>
        <end position="19"/>
    </location>
</feature>
<feature type="chain" id="PRO_5039351389" description="DUF4367 domain-containing protein" evidence="1">
    <location>
        <begin position="20"/>
        <end position="169"/>
    </location>
</feature>
<proteinExistence type="predicted"/>
<evidence type="ECO:0000256" key="1">
    <source>
        <dbReference type="SAM" id="SignalP"/>
    </source>
</evidence>
<keyword evidence="3" id="KW-1185">Reference proteome</keyword>
<dbReference type="EMBL" id="CAKJTG010000014">
    <property type="protein sequence ID" value="CAG9608936.1"/>
    <property type="molecule type" value="Genomic_DNA"/>
</dbReference>
<evidence type="ECO:0008006" key="4">
    <source>
        <dbReference type="Google" id="ProtNLM"/>
    </source>
</evidence>
<dbReference type="RefSeq" id="WP_230497178.1">
    <property type="nucleotide sequence ID" value="NZ_CAKJTG010000014.1"/>
</dbReference>
<name>A0A9C7GAS3_9BACI</name>
<keyword evidence="1" id="KW-0732">Signal</keyword>
<gene>
    <name evidence="2" type="ORF">NEOCIP111885_02654</name>
</gene>
<sequence>MRLAVLLILSIFLLLGCQASFDDQKEESIKAVQKQMNEKPKEANKEAQDIDFYLPFGYEIDEESPNNVILKNGSKTYILFYNQFENGQSDVVYKSTLNQHEEFEVDQKWEDKENFGFFLVEKLNDDINELTVGIGGVKLTSEVKTSSLATEAAQMMEIVNSVSVKSDEK</sequence>
<comment type="caution">
    <text evidence="2">The sequence shown here is derived from an EMBL/GenBank/DDBJ whole genome shotgun (WGS) entry which is preliminary data.</text>
</comment>
<accession>A0A9C7GAS3</accession>
<organism evidence="2 3">
    <name type="scientific">Pseudoneobacillus rhizosphaerae</name>
    <dbReference type="NCBI Taxonomy" id="2880968"/>
    <lineage>
        <taxon>Bacteria</taxon>
        <taxon>Bacillati</taxon>
        <taxon>Bacillota</taxon>
        <taxon>Bacilli</taxon>
        <taxon>Bacillales</taxon>
        <taxon>Bacillaceae</taxon>
        <taxon>Pseudoneobacillus</taxon>
    </lineage>
</organism>